<dbReference type="PANTHER" id="PTHR47738:SF3">
    <property type="entry name" value="PHOSPHOTRANSFERASE SYSTEM MANNITOL_FRUCTOSE-SPECIFIC IIA DOMAIN CONTAINING PROTEIN"/>
    <property type="match status" value="1"/>
</dbReference>
<protein>
    <submittedName>
        <fullName evidence="2">PTS system IIA component (Gat family)</fullName>
    </submittedName>
</protein>
<dbReference type="RefSeq" id="WP_107725268.1">
    <property type="nucleotide sequence ID" value="NZ_PZZP01000001.1"/>
</dbReference>
<sequence length="155" mass="17598">MNTWLLDESMILQNIRANTKDEVLYLMASNMKRQGVVKESYIQAVIEREHHYATGLPTQGISVAIPHTDKEHVNRKGLSVGVLHEPVDFVIMGERKQSTPVKLVFMLAVDESHPQLFLLQKLMGLFQDEELLTYLASEPDKTKIIATLRNTLALD</sequence>
<name>A0A2T4Z9C4_9BACL</name>
<accession>A0A2T4Z9C4</accession>
<gene>
    <name evidence="2" type="ORF">C8J48_1048</name>
</gene>
<dbReference type="PROSITE" id="PS51094">
    <property type="entry name" value="PTS_EIIA_TYPE_2"/>
    <property type="match status" value="1"/>
</dbReference>
<dbReference type="InterPro" id="IPR016152">
    <property type="entry name" value="PTrfase/Anion_transptr"/>
</dbReference>
<dbReference type="PANTHER" id="PTHR47738">
    <property type="entry name" value="PTS SYSTEM FRUCTOSE-LIKE EIIA COMPONENT-RELATED"/>
    <property type="match status" value="1"/>
</dbReference>
<dbReference type="InterPro" id="IPR002178">
    <property type="entry name" value="PTS_EIIA_type-2_dom"/>
</dbReference>
<feature type="domain" description="PTS EIIA type-2" evidence="1">
    <location>
        <begin position="4"/>
        <end position="151"/>
    </location>
</feature>
<organism evidence="2 3">
    <name type="scientific">Desmospora activa DSM 45169</name>
    <dbReference type="NCBI Taxonomy" id="1121389"/>
    <lineage>
        <taxon>Bacteria</taxon>
        <taxon>Bacillati</taxon>
        <taxon>Bacillota</taxon>
        <taxon>Bacilli</taxon>
        <taxon>Bacillales</taxon>
        <taxon>Thermoactinomycetaceae</taxon>
        <taxon>Desmospora</taxon>
    </lineage>
</organism>
<dbReference type="Proteomes" id="UP000241639">
    <property type="component" value="Unassembled WGS sequence"/>
</dbReference>
<dbReference type="Gene3D" id="3.40.930.10">
    <property type="entry name" value="Mannitol-specific EII, Chain A"/>
    <property type="match status" value="1"/>
</dbReference>
<dbReference type="AlphaFoldDB" id="A0A2T4Z9C4"/>
<keyword evidence="3" id="KW-1185">Reference proteome</keyword>
<dbReference type="InterPro" id="IPR051541">
    <property type="entry name" value="PTS_SugarTrans_NitroReg"/>
</dbReference>
<evidence type="ECO:0000259" key="1">
    <source>
        <dbReference type="PROSITE" id="PS51094"/>
    </source>
</evidence>
<evidence type="ECO:0000313" key="3">
    <source>
        <dbReference type="Proteomes" id="UP000241639"/>
    </source>
</evidence>
<dbReference type="EMBL" id="PZZP01000001">
    <property type="protein sequence ID" value="PTM58465.1"/>
    <property type="molecule type" value="Genomic_DNA"/>
</dbReference>
<dbReference type="CDD" id="cd00211">
    <property type="entry name" value="PTS_IIA_fru"/>
    <property type="match status" value="1"/>
</dbReference>
<proteinExistence type="predicted"/>
<comment type="caution">
    <text evidence="2">The sequence shown here is derived from an EMBL/GenBank/DDBJ whole genome shotgun (WGS) entry which is preliminary data.</text>
</comment>
<evidence type="ECO:0000313" key="2">
    <source>
        <dbReference type="EMBL" id="PTM58465.1"/>
    </source>
</evidence>
<dbReference type="Pfam" id="PF00359">
    <property type="entry name" value="PTS_EIIA_2"/>
    <property type="match status" value="1"/>
</dbReference>
<reference evidence="2 3" key="1">
    <citation type="submission" date="2018-04" db="EMBL/GenBank/DDBJ databases">
        <title>Genomic Encyclopedia of Archaeal and Bacterial Type Strains, Phase II (KMG-II): from individual species to whole genera.</title>
        <authorList>
            <person name="Goeker M."/>
        </authorList>
    </citation>
    <scope>NUCLEOTIDE SEQUENCE [LARGE SCALE GENOMIC DNA]</scope>
    <source>
        <strain evidence="2 3">DSM 45169</strain>
    </source>
</reference>
<dbReference type="OrthoDB" id="370976at2"/>
<dbReference type="SUPFAM" id="SSF55804">
    <property type="entry name" value="Phoshotransferase/anion transport protein"/>
    <property type="match status" value="1"/>
</dbReference>